<dbReference type="EMBL" id="LSGP01000023">
    <property type="protein sequence ID" value="KYZ75553.1"/>
    <property type="molecule type" value="Genomic_DNA"/>
</dbReference>
<keyword evidence="2" id="KW-1185">Reference proteome</keyword>
<dbReference type="InterPro" id="IPR027417">
    <property type="entry name" value="P-loop_NTPase"/>
</dbReference>
<dbReference type="Proteomes" id="UP000076268">
    <property type="component" value="Unassembled WGS sequence"/>
</dbReference>
<sequence length="537" mass="60894">MADFFYRTEEIKVEEVADYFVESNQDRQIIDQLKSRTPVILVGSRGVGKSFLFRVAQNELQSSFAKDKILPIYVTFRGSSLIHTNNPQQFHHWMLSRICDELIRSLSKSGKLTITPNSLNILAAGPISTGFIQTKIELIAQAFEDSWKNPGSIIDIEGLPSTDKFLDAVEDICADLDINRIIVFIDEAAHVFMPEQQRQFFTLFRDIRSPYISCKAAVYPGVTVYGDTFQPIHDATVLNLHRDVLDEKYIYNMREIVRKQAEDSALLTALSRRGENFAILAYAASGNPRHLLKTLILAPKLDSDSVNKVIREYYRTDIWSEHSKLAEKFVGHRAMIDWGRKFIEGEVLPDIQQKNVNNLSDDKKTSCYFWIHRDAPQPVKEALRLLEYTGVVTEHASGIKATRSQIGTRYLVNLGTLMALEATPTSIAFIIASSLSIKKMTEYGENHKAYEPLLAEMPKFNEPDLSDVLLAELEKPIDVLDLTLWQREKILSLGLSTVGDILRAPESKLLEAYLVGVKRARRIRNVALTAVYEYLSS</sequence>
<comment type="caution">
    <text evidence="1">The sequence shown here is derived from an EMBL/GenBank/DDBJ whole genome shotgun (WGS) entry which is preliminary data.</text>
</comment>
<dbReference type="OrthoDB" id="7788065at2"/>
<dbReference type="AlphaFoldDB" id="A0A154BNH8"/>
<proteinExistence type="predicted"/>
<organism evidence="1 2">
    <name type="scientific">Anaerosporomusa subterranea</name>
    <dbReference type="NCBI Taxonomy" id="1794912"/>
    <lineage>
        <taxon>Bacteria</taxon>
        <taxon>Bacillati</taxon>
        <taxon>Bacillota</taxon>
        <taxon>Negativicutes</taxon>
        <taxon>Acetonemataceae</taxon>
        <taxon>Anaerosporomusa</taxon>
    </lineage>
</organism>
<name>A0A154BNH8_ANASB</name>
<gene>
    <name evidence="1" type="ORF">AXX12_12640</name>
</gene>
<evidence type="ECO:0000313" key="1">
    <source>
        <dbReference type="EMBL" id="KYZ75553.1"/>
    </source>
</evidence>
<dbReference type="Gene3D" id="3.40.50.300">
    <property type="entry name" value="P-loop containing nucleotide triphosphate hydrolases"/>
    <property type="match status" value="1"/>
</dbReference>
<dbReference type="SUPFAM" id="SSF52540">
    <property type="entry name" value="P-loop containing nucleoside triphosphate hydrolases"/>
    <property type="match status" value="1"/>
</dbReference>
<evidence type="ECO:0008006" key="3">
    <source>
        <dbReference type="Google" id="ProtNLM"/>
    </source>
</evidence>
<dbReference type="RefSeq" id="WP_066244278.1">
    <property type="nucleotide sequence ID" value="NZ_LSGP01000023.1"/>
</dbReference>
<evidence type="ECO:0000313" key="2">
    <source>
        <dbReference type="Proteomes" id="UP000076268"/>
    </source>
</evidence>
<protein>
    <recommendedName>
        <fullName evidence="3">Orc1-like AAA ATPase domain-containing protein</fullName>
    </recommendedName>
</protein>
<reference evidence="1 2" key="1">
    <citation type="submission" date="2016-02" db="EMBL/GenBank/DDBJ databases">
        <title>Anaerosporomusa subterraneum gen. nov., sp. nov., a spore-forming obligate anaerobe isolated from saprolite.</title>
        <authorList>
            <person name="Choi J.K."/>
            <person name="Shah M."/>
            <person name="Yee N."/>
        </authorList>
    </citation>
    <scope>NUCLEOTIDE SEQUENCE [LARGE SCALE GENOMIC DNA]</scope>
    <source>
        <strain evidence="1 2">RU4</strain>
    </source>
</reference>
<dbReference type="Pfam" id="PF24389">
    <property type="entry name" value="ORC-CDC6-like"/>
    <property type="match status" value="1"/>
</dbReference>
<accession>A0A154BNH8</accession>
<dbReference type="InterPro" id="IPR056955">
    <property type="entry name" value="ORC-CDC6-like"/>
</dbReference>